<dbReference type="InterPro" id="IPR054170">
    <property type="entry name" value="RlmL_1st"/>
</dbReference>
<sequence>MGRRRASDHPCLVVCPPGLEDLVVDELVALGARPERTGRGSVSVGLTTRRLYAANLFLRCATRVLVRIDRFTARSFADLERQITAIDWSPWLPSDAVPRFRVTTRHSRLWHDGAVGERFAAAFPARGDREDDQVKRDSEAEAAGDDGETGPLVVVRGLDDRFTVSVDASGAPLHERGWRKAMAKAPLRESVAAGLLASAGWDP</sequence>
<evidence type="ECO:0000313" key="4">
    <source>
        <dbReference type="EMBL" id="SVB17984.1"/>
    </source>
</evidence>
<feature type="compositionally biased region" description="Basic and acidic residues" evidence="2">
    <location>
        <begin position="126"/>
        <end position="139"/>
    </location>
</feature>
<name>A0A382BWI2_9ZZZZ</name>
<reference evidence="4" key="1">
    <citation type="submission" date="2018-05" db="EMBL/GenBank/DDBJ databases">
        <authorList>
            <person name="Lanie J.A."/>
            <person name="Ng W.-L."/>
            <person name="Kazmierczak K.M."/>
            <person name="Andrzejewski T.M."/>
            <person name="Davidsen T.M."/>
            <person name="Wayne K.J."/>
            <person name="Tettelin H."/>
            <person name="Glass J.I."/>
            <person name="Rusch D."/>
            <person name="Podicherti R."/>
            <person name="Tsui H.-C.T."/>
            <person name="Winkler M.E."/>
        </authorList>
    </citation>
    <scope>NUCLEOTIDE SEQUENCE</scope>
</reference>
<evidence type="ECO:0000256" key="1">
    <source>
        <dbReference type="ARBA" id="ARBA00022603"/>
    </source>
</evidence>
<keyword evidence="1" id="KW-0808">Transferase</keyword>
<dbReference type="Gene3D" id="3.30.2130.30">
    <property type="match status" value="1"/>
</dbReference>
<feature type="domain" description="RlmL ferredoxin-like" evidence="3">
    <location>
        <begin position="12"/>
        <end position="65"/>
    </location>
</feature>
<evidence type="ECO:0000256" key="2">
    <source>
        <dbReference type="SAM" id="MobiDB-lite"/>
    </source>
</evidence>
<protein>
    <recommendedName>
        <fullName evidence="3">RlmL ferredoxin-like domain-containing protein</fullName>
    </recommendedName>
</protein>
<evidence type="ECO:0000259" key="3">
    <source>
        <dbReference type="Pfam" id="PF22020"/>
    </source>
</evidence>
<dbReference type="Pfam" id="PF22020">
    <property type="entry name" value="RlmL_1st"/>
    <property type="match status" value="1"/>
</dbReference>
<feature type="region of interest" description="Disordered" evidence="2">
    <location>
        <begin position="126"/>
        <end position="152"/>
    </location>
</feature>
<dbReference type="GO" id="GO:0070043">
    <property type="term" value="F:rRNA (guanine-N7-)-methyltransferase activity"/>
    <property type="evidence" value="ECO:0007669"/>
    <property type="project" value="TreeGrafter"/>
</dbReference>
<dbReference type="CDD" id="cd11715">
    <property type="entry name" value="THUMP_AdoMetMT"/>
    <property type="match status" value="1"/>
</dbReference>
<accession>A0A382BWI2</accession>
<dbReference type="PANTHER" id="PTHR47313:SF1">
    <property type="entry name" value="RIBOSOMAL RNA LARGE SUBUNIT METHYLTRANSFERASE K_L"/>
    <property type="match status" value="1"/>
</dbReference>
<proteinExistence type="predicted"/>
<dbReference type="GO" id="GO:0008990">
    <property type="term" value="F:rRNA (guanine-N2-)-methyltransferase activity"/>
    <property type="evidence" value="ECO:0007669"/>
    <property type="project" value="TreeGrafter"/>
</dbReference>
<gene>
    <name evidence="4" type="ORF">METZ01_LOCUS170838</name>
</gene>
<dbReference type="AlphaFoldDB" id="A0A382BWI2"/>
<feature type="non-terminal residue" evidence="4">
    <location>
        <position position="203"/>
    </location>
</feature>
<dbReference type="EMBL" id="UINC01031628">
    <property type="protein sequence ID" value="SVB17984.1"/>
    <property type="molecule type" value="Genomic_DNA"/>
</dbReference>
<organism evidence="4">
    <name type="scientific">marine metagenome</name>
    <dbReference type="NCBI Taxonomy" id="408172"/>
    <lineage>
        <taxon>unclassified sequences</taxon>
        <taxon>metagenomes</taxon>
        <taxon>ecological metagenomes</taxon>
    </lineage>
</organism>
<keyword evidence="1" id="KW-0489">Methyltransferase</keyword>
<dbReference type="PANTHER" id="PTHR47313">
    <property type="entry name" value="RIBOSOMAL RNA LARGE SUBUNIT METHYLTRANSFERASE K/L"/>
    <property type="match status" value="1"/>
</dbReference>